<dbReference type="AlphaFoldDB" id="D1CCG1"/>
<organism evidence="2 3">
    <name type="scientific">Thermobaculum terrenum (strain ATCC BAA-798 / CCMEE 7001 / YNP1)</name>
    <dbReference type="NCBI Taxonomy" id="525904"/>
    <lineage>
        <taxon>Bacteria</taxon>
        <taxon>Bacillati</taxon>
        <taxon>Chloroflexota</taxon>
        <taxon>Chloroflexia</taxon>
        <taxon>Candidatus Thermobaculales</taxon>
        <taxon>Candidatus Thermobaculaceae</taxon>
        <taxon>Thermobaculum</taxon>
    </lineage>
</organism>
<evidence type="ECO:0000313" key="3">
    <source>
        <dbReference type="Proteomes" id="UP000000323"/>
    </source>
</evidence>
<dbReference type="PANTHER" id="PTHR48079:SF6">
    <property type="entry name" value="NAD(P)-BINDING DOMAIN-CONTAINING PROTEIN-RELATED"/>
    <property type="match status" value="1"/>
</dbReference>
<dbReference type="InterPro" id="IPR001509">
    <property type="entry name" value="Epimerase_deHydtase"/>
</dbReference>
<dbReference type="STRING" id="525904.Tter_1570"/>
<dbReference type="GO" id="GO:0005737">
    <property type="term" value="C:cytoplasm"/>
    <property type="evidence" value="ECO:0007669"/>
    <property type="project" value="TreeGrafter"/>
</dbReference>
<dbReference type="HOGENOM" id="CLU_065334_0_0_0"/>
<dbReference type="GO" id="GO:0004029">
    <property type="term" value="F:aldehyde dehydrogenase (NAD+) activity"/>
    <property type="evidence" value="ECO:0007669"/>
    <property type="project" value="TreeGrafter"/>
</dbReference>
<dbReference type="InterPro" id="IPR051783">
    <property type="entry name" value="NAD(P)-dependent_oxidoreduct"/>
</dbReference>
<dbReference type="SUPFAM" id="SSF51735">
    <property type="entry name" value="NAD(P)-binding Rossmann-fold domains"/>
    <property type="match status" value="1"/>
</dbReference>
<name>D1CCG1_THET1</name>
<reference evidence="3" key="1">
    <citation type="journal article" date="2010" name="Stand. Genomic Sci.">
        <title>Complete genome sequence of 'Thermobaculum terrenum' type strain (YNP1).</title>
        <authorList>
            <person name="Kiss H."/>
            <person name="Cleland D."/>
            <person name="Lapidus A."/>
            <person name="Lucas S."/>
            <person name="Glavina Del Rio T."/>
            <person name="Nolan M."/>
            <person name="Tice H."/>
            <person name="Han C."/>
            <person name="Goodwin L."/>
            <person name="Pitluck S."/>
            <person name="Liolios K."/>
            <person name="Ivanova N."/>
            <person name="Mavromatis K."/>
            <person name="Ovchinnikova G."/>
            <person name="Pati A."/>
            <person name="Chen A."/>
            <person name="Palaniappan K."/>
            <person name="Land M."/>
            <person name="Hauser L."/>
            <person name="Chang Y."/>
            <person name="Jeffries C."/>
            <person name="Lu M."/>
            <person name="Brettin T."/>
            <person name="Detter J."/>
            <person name="Goker M."/>
            <person name="Tindall B."/>
            <person name="Beck B."/>
            <person name="McDermott T."/>
            <person name="Woyke T."/>
            <person name="Bristow J."/>
            <person name="Eisen J."/>
            <person name="Markowitz V."/>
            <person name="Hugenholtz P."/>
            <person name="Kyrpides N."/>
            <person name="Klenk H."/>
            <person name="Cheng J."/>
        </authorList>
    </citation>
    <scope>NUCLEOTIDE SEQUENCE [LARGE SCALE GENOMIC DNA]</scope>
    <source>
        <strain evidence="3">ATCC BAA-798 / YNP1</strain>
    </source>
</reference>
<dbReference type="EMBL" id="CP001825">
    <property type="protein sequence ID" value="ACZ42476.1"/>
    <property type="molecule type" value="Genomic_DNA"/>
</dbReference>
<dbReference type="Proteomes" id="UP000000323">
    <property type="component" value="Chromosome 1"/>
</dbReference>
<gene>
    <name evidence="2" type="ordered locus">Tter_1570</name>
</gene>
<dbReference type="PANTHER" id="PTHR48079">
    <property type="entry name" value="PROTEIN YEEZ"/>
    <property type="match status" value="1"/>
</dbReference>
<protein>
    <submittedName>
        <fullName evidence="2">NAD-dependent epimerase/dehydratase</fullName>
    </submittedName>
</protein>
<dbReference type="Pfam" id="PF01370">
    <property type="entry name" value="Epimerase"/>
    <property type="match status" value="1"/>
</dbReference>
<keyword evidence="3" id="KW-1185">Reference proteome</keyword>
<evidence type="ECO:0000313" key="2">
    <source>
        <dbReference type="EMBL" id="ACZ42476.1"/>
    </source>
</evidence>
<sequence length="331" mass="37980">MRVLVVGGTGNISTGVIKYLLEFGHDVTVFNRGVTKRPLPKEVKVIHGDRHDLNTFEKTMQENKFDAAIDMICYTPEEAESDLRAFRDVKHFIHVSTVAVFGGEPAEYPINENTRRNPVIEYSRNKVAADNVFMNAYKEYGFPVTIFMPAQTWGYQDGIVRQLGGGNIWIDRVRKGLPILVTHEGNLIWAHCHSDDVGLGIAAAVGRERCIGESYIITRWDMKTWRDYHEEIAWSLGQKANLVDAPAELLIKVWPEGTWLLASESRWNRIYSLDKIRRDIPEFNPRITLADWMPDYVRDLDARGLIPDARSDDTEDRIIRNLERMISNFNC</sequence>
<dbReference type="Gene3D" id="3.40.50.720">
    <property type="entry name" value="NAD(P)-binding Rossmann-like Domain"/>
    <property type="match status" value="1"/>
</dbReference>
<dbReference type="KEGG" id="ttr:Tter_1570"/>
<proteinExistence type="predicted"/>
<dbReference type="RefSeq" id="WP_012875510.1">
    <property type="nucleotide sequence ID" value="NC_013525.1"/>
</dbReference>
<feature type="domain" description="NAD-dependent epimerase/dehydratase" evidence="1">
    <location>
        <begin position="3"/>
        <end position="207"/>
    </location>
</feature>
<evidence type="ECO:0000259" key="1">
    <source>
        <dbReference type="Pfam" id="PF01370"/>
    </source>
</evidence>
<dbReference type="InterPro" id="IPR036291">
    <property type="entry name" value="NAD(P)-bd_dom_sf"/>
</dbReference>
<accession>D1CCG1</accession>
<dbReference type="eggNOG" id="COG0451">
    <property type="taxonomic scope" value="Bacteria"/>
</dbReference>